<protein>
    <recommendedName>
        <fullName evidence="1">N-acetyltransferase domain-containing protein</fullName>
    </recommendedName>
</protein>
<dbReference type="GO" id="GO:0016747">
    <property type="term" value="F:acyltransferase activity, transferring groups other than amino-acyl groups"/>
    <property type="evidence" value="ECO:0007669"/>
    <property type="project" value="InterPro"/>
</dbReference>
<dbReference type="RefSeq" id="XP_005842743.1">
    <property type="nucleotide sequence ID" value="XM_005842685.1"/>
</dbReference>
<dbReference type="InParanoid" id="E1ZPU7"/>
<dbReference type="PANTHER" id="PTHR43305">
    <property type="entry name" value="FAMILY N-ACETYLTRANSFERASE, PUTATIVE (AFU_ORTHOLOGUE AFUA_2G01380)-RELATED"/>
    <property type="match status" value="1"/>
</dbReference>
<dbReference type="Pfam" id="PF13508">
    <property type="entry name" value="Acetyltransf_7"/>
    <property type="match status" value="1"/>
</dbReference>
<reference evidence="3 4" key="1">
    <citation type="journal article" date="2010" name="Plant Cell">
        <title>The Chlorella variabilis NC64A genome reveals adaptation to photosymbiosis, coevolution with viruses, and cryptic sex.</title>
        <authorList>
            <person name="Blanc G."/>
            <person name="Duncan G."/>
            <person name="Agarkova I."/>
            <person name="Borodovsky M."/>
            <person name="Gurnon J."/>
            <person name="Kuo A."/>
            <person name="Lindquist E."/>
            <person name="Lucas S."/>
            <person name="Pangilinan J."/>
            <person name="Polle J."/>
            <person name="Salamov A."/>
            <person name="Terry A."/>
            <person name="Yamada T."/>
            <person name="Dunigan D.D."/>
            <person name="Grigoriev I.V."/>
            <person name="Claverie J.M."/>
            <person name="Van Etten J.L."/>
        </authorList>
    </citation>
    <scope>NUCLEOTIDE SEQUENCE [LARGE SCALE GENOMIC DNA]</scope>
    <source>
        <strain evidence="3 4">NC64A</strain>
    </source>
</reference>
<dbReference type="SUPFAM" id="SSF55729">
    <property type="entry name" value="Acyl-CoA N-acyltransferases (Nat)"/>
    <property type="match status" value="1"/>
</dbReference>
<gene>
    <name evidence="2" type="ORF">CHLNCDRAFT_48377</name>
    <name evidence="3" type="ORF">CHLNCDRAFT_59767</name>
</gene>
<evidence type="ECO:0000313" key="4">
    <source>
        <dbReference type="Proteomes" id="UP000008141"/>
    </source>
</evidence>
<name>E1ZPU7_CHLVA</name>
<dbReference type="STRING" id="554065.E1ZPU7"/>
<dbReference type="InterPro" id="IPR000182">
    <property type="entry name" value="GNAT_dom"/>
</dbReference>
<dbReference type="eggNOG" id="KOG3139">
    <property type="taxonomic scope" value="Eukaryota"/>
</dbReference>
<dbReference type="CDD" id="cd04301">
    <property type="entry name" value="NAT_SF"/>
    <property type="match status" value="1"/>
</dbReference>
<dbReference type="AlphaFoldDB" id="E1ZPU7"/>
<dbReference type="InterPro" id="IPR052777">
    <property type="entry name" value="Acetyltransferase_Enz"/>
</dbReference>
<evidence type="ECO:0000313" key="3">
    <source>
        <dbReference type="EMBL" id="EFN52043.1"/>
    </source>
</evidence>
<keyword evidence="4" id="KW-1185">Reference proteome</keyword>
<dbReference type="Proteomes" id="UP000008141">
    <property type="component" value="Unassembled WGS sequence"/>
</dbReference>
<dbReference type="OrthoDB" id="41532at2759"/>
<evidence type="ECO:0000259" key="1">
    <source>
        <dbReference type="PROSITE" id="PS51186"/>
    </source>
</evidence>
<feature type="domain" description="N-acetyltransferase" evidence="1">
    <location>
        <begin position="8"/>
        <end position="184"/>
    </location>
</feature>
<dbReference type="GeneID" id="17351628"/>
<dbReference type="EMBL" id="GL433909">
    <property type="protein sequence ID" value="EFN50623.1"/>
    <property type="molecule type" value="Genomic_DNA"/>
</dbReference>
<dbReference type="KEGG" id="cvr:CHLNCDRAFT_48377"/>
<dbReference type="GeneID" id="17350056"/>
<organism evidence="4">
    <name type="scientific">Chlorella variabilis</name>
    <name type="common">Green alga</name>
    <dbReference type="NCBI Taxonomy" id="554065"/>
    <lineage>
        <taxon>Eukaryota</taxon>
        <taxon>Viridiplantae</taxon>
        <taxon>Chlorophyta</taxon>
        <taxon>core chlorophytes</taxon>
        <taxon>Trebouxiophyceae</taxon>
        <taxon>Chlorellales</taxon>
        <taxon>Chlorellaceae</taxon>
        <taxon>Chlorella clade</taxon>
        <taxon>Chlorella</taxon>
    </lineage>
</organism>
<dbReference type="KEGG" id="cvr:CHLNCDRAFT_59767"/>
<accession>E1ZPU7</accession>
<dbReference type="EMBL" id="GL433858">
    <property type="protein sequence ID" value="EFN52043.1"/>
    <property type="molecule type" value="Genomic_DNA"/>
</dbReference>
<evidence type="ECO:0000313" key="2">
    <source>
        <dbReference type="EMBL" id="EFN50623.1"/>
    </source>
</evidence>
<dbReference type="Gene3D" id="3.40.630.30">
    <property type="match status" value="1"/>
</dbReference>
<dbReference type="PANTHER" id="PTHR43305:SF1">
    <property type="entry name" value="FAMILY N-ACETYLTRANSFERASE, PUTATIVE (AFU_ORTHOLOGUE AFUA_2G01380)-RELATED"/>
    <property type="match status" value="1"/>
</dbReference>
<proteinExistence type="predicted"/>
<dbReference type="InterPro" id="IPR016181">
    <property type="entry name" value="Acyl_CoA_acyltransferase"/>
</dbReference>
<dbReference type="RefSeq" id="XP_005844145.1">
    <property type="nucleotide sequence ID" value="XM_005844083.1"/>
</dbReference>
<sequence length="187" mass="19855">MARLALEVVVRPVKSQQQLEEFKSVTAAYLEWLGEDLGLLGGIERELASLPGSYAAEAGGSMLLAYAASGSGEECIGAVALRRLAGHTPTLGEGDAVAGVPLAEVCEMKRLFVLEGHQGLGAGAALVRALLATVPLLGYRLMVLDTLERMSCAIRLYSRLGFQPCERYNDCPVPDVLYFALQLGTAT</sequence>
<dbReference type="PROSITE" id="PS51186">
    <property type="entry name" value="GNAT"/>
    <property type="match status" value="1"/>
</dbReference>